<feature type="region of interest" description="Disordered" evidence="2">
    <location>
        <begin position="799"/>
        <end position="818"/>
    </location>
</feature>
<evidence type="ECO:0000313" key="6">
    <source>
        <dbReference type="Proteomes" id="UP000225706"/>
    </source>
</evidence>
<feature type="compositionally biased region" description="Basic and acidic residues" evidence="2">
    <location>
        <begin position="1127"/>
        <end position="1147"/>
    </location>
</feature>
<feature type="region of interest" description="Disordered" evidence="2">
    <location>
        <begin position="872"/>
        <end position="896"/>
    </location>
</feature>
<feature type="region of interest" description="Disordered" evidence="2">
    <location>
        <begin position="1119"/>
        <end position="1147"/>
    </location>
</feature>
<dbReference type="AlphaFoldDB" id="A0A2B4RRI2"/>
<dbReference type="PROSITE" id="PS50825">
    <property type="entry name" value="HYR"/>
    <property type="match status" value="2"/>
</dbReference>
<reference evidence="6" key="1">
    <citation type="journal article" date="2017" name="bioRxiv">
        <title>Comparative analysis of the genomes of Stylophora pistillata and Acropora digitifera provides evidence for extensive differences between species of corals.</title>
        <authorList>
            <person name="Voolstra C.R."/>
            <person name="Li Y."/>
            <person name="Liew Y.J."/>
            <person name="Baumgarten S."/>
            <person name="Zoccola D."/>
            <person name="Flot J.-F."/>
            <person name="Tambutte S."/>
            <person name="Allemand D."/>
            <person name="Aranda M."/>
        </authorList>
    </citation>
    <scope>NUCLEOTIDE SEQUENCE [LARGE SCALE GENOMIC DNA]</scope>
</reference>
<evidence type="ECO:0000256" key="2">
    <source>
        <dbReference type="SAM" id="MobiDB-lite"/>
    </source>
</evidence>
<dbReference type="STRING" id="50429.A0A2B4RRI2"/>
<name>A0A2B4RRI2_STYPI</name>
<dbReference type="PANTHER" id="PTHR24273:SF32">
    <property type="entry name" value="HYALIN"/>
    <property type="match status" value="1"/>
</dbReference>
<gene>
    <name evidence="5" type="primary">Svep1</name>
    <name evidence="5" type="ORF">AWC38_SpisGene16650</name>
</gene>
<keyword evidence="6" id="KW-1185">Reference proteome</keyword>
<dbReference type="InterPro" id="IPR003410">
    <property type="entry name" value="HYR_dom"/>
</dbReference>
<dbReference type="Proteomes" id="UP000225706">
    <property type="component" value="Unassembled WGS sequence"/>
</dbReference>
<evidence type="ECO:0000259" key="4">
    <source>
        <dbReference type="PROSITE" id="PS50825"/>
    </source>
</evidence>
<feature type="region of interest" description="Disordered" evidence="2">
    <location>
        <begin position="716"/>
        <end position="748"/>
    </location>
</feature>
<protein>
    <submittedName>
        <fullName evidence="5">Sushi, von Willebrand factor type A, EGF and pentraxin domain-containing protein 1</fullName>
    </submittedName>
</protein>
<evidence type="ECO:0000256" key="1">
    <source>
        <dbReference type="ARBA" id="ARBA00022737"/>
    </source>
</evidence>
<keyword evidence="1" id="KW-0677">Repeat</keyword>
<feature type="chain" id="PRO_5012405771" evidence="3">
    <location>
        <begin position="25"/>
        <end position="1147"/>
    </location>
</feature>
<dbReference type="PANTHER" id="PTHR24273">
    <property type="entry name" value="FI04643P-RELATED"/>
    <property type="match status" value="1"/>
</dbReference>
<feature type="region of interest" description="Disordered" evidence="2">
    <location>
        <begin position="908"/>
        <end position="1035"/>
    </location>
</feature>
<sequence>MLTISLALIMASLLVRLRHIVVQARSTEHYVPVKMLTTVRSTHGLVGLDQFPKEHANVRVVTATTINIPNTTLETTIAMVSQAVVETESTTIGTGVHVGTRLAPSVDGPIGWIFQLQSMDTVPPSAEPGATLSLGDILKDETTAMVLDHSHVHLLNHKTEKKLSLVLPLEIHHTGAGTEMIVELTRKYVDVRPPTIICPNSISVSTDPRKATAKVCIPKATASDNSGQQPVITTSVGAGSKDFIAQSAPHEVVYTARDAAGLESRCTLQITVSDTERPGVAFCPSDIKRESANAVRVTWEYPRFEDNLDKPPVQLLISSNRNPGVEFPWGIYPVIYEASDRAGNKAKCEFTVEVGPVPCRYYDAPAYGIRACNKNTSDSNGVRYEMICVIQCKQGYGFSDPTTPNTYWCRSDGVWTKLFNGIAHIPVPDGQRPWPDCSPQESVAGAQKNFTFYTGSCADNEQEALAQIRLNFLHAVQNSPLANFALCDVSQGQDCVVENVKVYCGQNSRKRSVGGERVITFDFVIKDMKASSDPKEEAIRIAKIMKDLDILESYVTKSFANDAQMPGMQISAAASSAACPAGKMVQVVPGDSSELERTVCANFLKDPEEINPKKYDNVEGVSVLKMPLRGAKLVLMGCVHYLFVLVLVLHVPLRTISGPIKDRDITNWITNDRGNILSEKLGSLRDYQENAISDDAHEDRLVNIGSLRDLHEKQLSDSAHEDLSGNIRSPSDYPEKKLSNSDNEDLSENIESISDYPEKELSNSDNEYLVENIGSLSDYPKKALSNNAPKELAEKIGSLHDYPNSVNEDPSKNVGNLRDNAENDIAQFLPKEIAHLDLSENIESLSNFFEKELSKGAHLDLSENIQSLSDYPSKELSDTDNVDLHENIGPLSDYPEKELFDSDIEDLSENIGPLSDYPKKELSDSDNEDLPESFGPLSDYPEKELSDNDNEDLSENIGPLKLSDSDNEDLSENIRPLSDYPDKELSDSDNEDLSENIGSLNDYPSKELSDSDNEDLSENVKSLSDYPDKELSDSAYEDLTKNIESLRDYPDKELSKSAHEDLTENIEFLSDYPEKEFFDNAKADLSENIGSLRKYPENKIYSNAREDFSQTIASLRDYPENQLSDSAPKDLSENVRTLHDYPENERL</sequence>
<proteinExistence type="predicted"/>
<feature type="signal peptide" evidence="3">
    <location>
        <begin position="1"/>
        <end position="24"/>
    </location>
</feature>
<feature type="domain" description="HYR" evidence="4">
    <location>
        <begin position="189"/>
        <end position="272"/>
    </location>
</feature>
<comment type="caution">
    <text evidence="5">The sequence shown here is derived from an EMBL/GenBank/DDBJ whole genome shotgun (WGS) entry which is preliminary data.</text>
</comment>
<feature type="domain" description="HYR" evidence="4">
    <location>
        <begin position="273"/>
        <end position="356"/>
    </location>
</feature>
<dbReference type="EMBL" id="LSMT01000383">
    <property type="protein sequence ID" value="PFX18967.1"/>
    <property type="molecule type" value="Genomic_DNA"/>
</dbReference>
<evidence type="ECO:0000313" key="5">
    <source>
        <dbReference type="EMBL" id="PFX18967.1"/>
    </source>
</evidence>
<feature type="compositionally biased region" description="Basic and acidic residues" evidence="2">
    <location>
        <begin position="872"/>
        <end position="886"/>
    </location>
</feature>
<feature type="compositionally biased region" description="Basic and acidic residues" evidence="2">
    <location>
        <begin position="1026"/>
        <end position="1035"/>
    </location>
</feature>
<organism evidence="5 6">
    <name type="scientific">Stylophora pistillata</name>
    <name type="common">Smooth cauliflower coral</name>
    <dbReference type="NCBI Taxonomy" id="50429"/>
    <lineage>
        <taxon>Eukaryota</taxon>
        <taxon>Metazoa</taxon>
        <taxon>Cnidaria</taxon>
        <taxon>Anthozoa</taxon>
        <taxon>Hexacorallia</taxon>
        <taxon>Scleractinia</taxon>
        <taxon>Astrocoeniina</taxon>
        <taxon>Pocilloporidae</taxon>
        <taxon>Stylophora</taxon>
    </lineage>
</organism>
<keyword evidence="3" id="KW-0732">Signal</keyword>
<dbReference type="Pfam" id="PF02494">
    <property type="entry name" value="HYR"/>
    <property type="match status" value="2"/>
</dbReference>
<dbReference type="OrthoDB" id="6019752at2759"/>
<evidence type="ECO:0000256" key="3">
    <source>
        <dbReference type="SAM" id="SignalP"/>
    </source>
</evidence>
<accession>A0A2B4RRI2</accession>